<proteinExistence type="predicted"/>
<dbReference type="Proteomes" id="UP000002675">
    <property type="component" value="Chromosome I"/>
</dbReference>
<dbReference type="KEGG" id="vvy:VV0228"/>
<accession>Q7MPY2</accession>
<protein>
    <submittedName>
        <fullName evidence="1">Uncharacterized protein</fullName>
    </submittedName>
</protein>
<reference evidence="1 2" key="1">
    <citation type="journal article" date="2003" name="Genome Res.">
        <title>Comparative genome analysis of Vibrio vulnificus, a marine pathogen.</title>
        <authorList>
            <person name="Chen C.Y."/>
            <person name="Wu K.M."/>
            <person name="Chang Y.C."/>
            <person name="Chang C.H."/>
            <person name="Tsai H.C."/>
            <person name="Liao T.L."/>
            <person name="Liu Y.M."/>
            <person name="Chen H.J."/>
            <person name="Shen A.B."/>
            <person name="Li J.C."/>
            <person name="Su T.L."/>
            <person name="Shao C.P."/>
            <person name="Lee C.T."/>
            <person name="Hor L.I."/>
            <person name="Tsai S.F."/>
        </authorList>
    </citation>
    <scope>NUCLEOTIDE SEQUENCE [LARGE SCALE GENOMIC DNA]</scope>
    <source>
        <strain evidence="1 2">YJ016</strain>
    </source>
</reference>
<evidence type="ECO:0000313" key="2">
    <source>
        <dbReference type="Proteomes" id="UP000002675"/>
    </source>
</evidence>
<sequence>MPTPMHRHREQQWRGAINALDEQRSQAGAVPELALMFDLIDVV</sequence>
<name>Q7MPY2_VIBVY</name>
<organism evidence="1 2">
    <name type="scientific">Vibrio vulnificus (strain YJ016)</name>
    <dbReference type="NCBI Taxonomy" id="196600"/>
    <lineage>
        <taxon>Bacteria</taxon>
        <taxon>Pseudomonadati</taxon>
        <taxon>Pseudomonadota</taxon>
        <taxon>Gammaproteobacteria</taxon>
        <taxon>Vibrionales</taxon>
        <taxon>Vibrionaceae</taxon>
        <taxon>Vibrio</taxon>
    </lineage>
</organism>
<dbReference type="HOGENOM" id="CLU_3319212_0_0_6"/>
<gene>
    <name evidence="1" type="ordered locus">VV0228</name>
</gene>
<dbReference type="AlphaFoldDB" id="Q7MPY2"/>
<evidence type="ECO:0000313" key="1">
    <source>
        <dbReference type="EMBL" id="BAC92993.1"/>
    </source>
</evidence>
<dbReference type="EMBL" id="BA000037">
    <property type="protein sequence ID" value="BAC92993.1"/>
    <property type="molecule type" value="Genomic_DNA"/>
</dbReference>